<dbReference type="AlphaFoldDB" id="X8JX67"/>
<reference evidence="2" key="1">
    <citation type="journal article" date="2014" name="Genome Announc.">
        <title>Draft genome sequence of the plant-pathogenic soil fungus Rhizoctonia solani anastomosis group 3 strain Rhs1AP.</title>
        <authorList>
            <person name="Cubeta M.A."/>
            <person name="Thomas E."/>
            <person name="Dean R.A."/>
            <person name="Jabaji S."/>
            <person name="Neate S.M."/>
            <person name="Tavantzis S."/>
            <person name="Toda T."/>
            <person name="Vilgalys R."/>
            <person name="Bharathan N."/>
            <person name="Fedorova-Abrams N."/>
            <person name="Pakala S.B."/>
            <person name="Pakala S.M."/>
            <person name="Zafar N."/>
            <person name="Joardar V."/>
            <person name="Losada L."/>
            <person name="Nierman W.C."/>
        </authorList>
    </citation>
    <scope>NUCLEOTIDE SEQUENCE [LARGE SCALE GENOMIC DNA]</scope>
    <source>
        <strain evidence="2">AG-3</strain>
    </source>
</reference>
<accession>X8JX67</accession>
<gene>
    <name evidence="1" type="ORF">RSOL_530190</name>
</gene>
<protein>
    <submittedName>
        <fullName evidence="1">Uncharacterized protein</fullName>
    </submittedName>
</protein>
<comment type="caution">
    <text evidence="1">The sequence shown here is derived from an EMBL/GenBank/DDBJ whole genome shotgun (WGS) entry which is preliminary data.</text>
</comment>
<evidence type="ECO:0000313" key="2">
    <source>
        <dbReference type="Proteomes" id="UP000030108"/>
    </source>
</evidence>
<proteinExistence type="predicted"/>
<dbReference type="Proteomes" id="UP000030108">
    <property type="component" value="Unassembled WGS sequence"/>
</dbReference>
<sequence>MHQAMISLEHFAACMQFAFLSVVDGSHSQWVLMVNHCKKLLLVKLDQEFLSS</sequence>
<organism evidence="1 2">
    <name type="scientific">Rhizoctonia solani AG-3 Rhs1AP</name>
    <dbReference type="NCBI Taxonomy" id="1086054"/>
    <lineage>
        <taxon>Eukaryota</taxon>
        <taxon>Fungi</taxon>
        <taxon>Dikarya</taxon>
        <taxon>Basidiomycota</taxon>
        <taxon>Agaricomycotina</taxon>
        <taxon>Agaricomycetes</taxon>
        <taxon>Cantharellales</taxon>
        <taxon>Ceratobasidiaceae</taxon>
        <taxon>Rhizoctonia</taxon>
    </lineage>
</organism>
<dbReference type="EMBL" id="JATN01000045">
    <property type="protein sequence ID" value="EUC67756.1"/>
    <property type="molecule type" value="Genomic_DNA"/>
</dbReference>
<name>X8JX67_9AGAM</name>
<evidence type="ECO:0000313" key="1">
    <source>
        <dbReference type="EMBL" id="EUC67756.1"/>
    </source>
</evidence>